<keyword evidence="5" id="KW-0808">Transferase</keyword>
<evidence type="ECO:0000256" key="8">
    <source>
        <dbReference type="ARBA" id="ARBA00022989"/>
    </source>
</evidence>
<dbReference type="RefSeq" id="WP_243376980.1">
    <property type="nucleotide sequence ID" value="NZ_JAKZJU020000001.1"/>
</dbReference>
<evidence type="ECO:0000259" key="13">
    <source>
        <dbReference type="PROSITE" id="PS50885"/>
    </source>
</evidence>
<protein>
    <recommendedName>
        <fullName evidence="3">histidine kinase</fullName>
        <ecNumber evidence="3">2.7.13.3</ecNumber>
    </recommendedName>
</protein>
<dbReference type="SMART" id="SM00387">
    <property type="entry name" value="HATPase_c"/>
    <property type="match status" value="1"/>
</dbReference>
<dbReference type="SUPFAM" id="SSF47384">
    <property type="entry name" value="Homodimeric domain of signal transducing histidine kinase"/>
    <property type="match status" value="1"/>
</dbReference>
<feature type="transmembrane region" description="Helical" evidence="11">
    <location>
        <begin position="12"/>
        <end position="33"/>
    </location>
</feature>
<keyword evidence="14" id="KW-0067">ATP-binding</keyword>
<dbReference type="PROSITE" id="PS50109">
    <property type="entry name" value="HIS_KIN"/>
    <property type="match status" value="1"/>
</dbReference>
<dbReference type="CDD" id="cd00075">
    <property type="entry name" value="HATPase"/>
    <property type="match status" value="1"/>
</dbReference>
<dbReference type="Gene3D" id="3.30.565.10">
    <property type="entry name" value="Histidine kinase-like ATPase, C-terminal domain"/>
    <property type="match status" value="1"/>
</dbReference>
<dbReference type="GO" id="GO:0005524">
    <property type="term" value="F:ATP binding"/>
    <property type="evidence" value="ECO:0007669"/>
    <property type="project" value="UniProtKB-KW"/>
</dbReference>
<dbReference type="InterPro" id="IPR003661">
    <property type="entry name" value="HisK_dim/P_dom"/>
</dbReference>
<keyword evidence="7" id="KW-0418">Kinase</keyword>
<keyword evidence="8 11" id="KW-1133">Transmembrane helix</keyword>
<dbReference type="SUPFAM" id="SSF55874">
    <property type="entry name" value="ATPase domain of HSP90 chaperone/DNA topoisomerase II/histidine kinase"/>
    <property type="match status" value="1"/>
</dbReference>
<evidence type="ECO:0000256" key="6">
    <source>
        <dbReference type="ARBA" id="ARBA00022692"/>
    </source>
</evidence>
<evidence type="ECO:0000313" key="14">
    <source>
        <dbReference type="EMBL" id="MDL2060162.1"/>
    </source>
</evidence>
<reference evidence="14" key="1">
    <citation type="submission" date="2023-03" db="EMBL/GenBank/DDBJ databases">
        <title>Mesosutterella sp. nov. isolated from porcine feces.</title>
        <authorList>
            <person name="Yu S."/>
        </authorList>
    </citation>
    <scope>NUCLEOTIDE SEQUENCE</scope>
    <source>
        <strain evidence="14">AGMB02718</strain>
    </source>
</reference>
<gene>
    <name evidence="14" type="ORF">MUN46_009465</name>
</gene>
<evidence type="ECO:0000256" key="3">
    <source>
        <dbReference type="ARBA" id="ARBA00012438"/>
    </source>
</evidence>
<dbReference type="EC" id="2.7.13.3" evidence="3"/>
<name>A0ABT7IP48_9BURK</name>
<dbReference type="InterPro" id="IPR036097">
    <property type="entry name" value="HisK_dim/P_sf"/>
</dbReference>
<dbReference type="PROSITE" id="PS50885">
    <property type="entry name" value="HAMP"/>
    <property type="match status" value="1"/>
</dbReference>
<dbReference type="PANTHER" id="PTHR45436:SF15">
    <property type="entry name" value="SENSOR HISTIDINE KINASE CUSS"/>
    <property type="match status" value="1"/>
</dbReference>
<dbReference type="CDD" id="cd00082">
    <property type="entry name" value="HisKA"/>
    <property type="match status" value="1"/>
</dbReference>
<feature type="transmembrane region" description="Helical" evidence="11">
    <location>
        <begin position="179"/>
        <end position="203"/>
    </location>
</feature>
<comment type="caution">
    <text evidence="14">The sequence shown here is derived from an EMBL/GenBank/DDBJ whole genome shotgun (WGS) entry which is preliminary data.</text>
</comment>
<dbReference type="Pfam" id="PF00512">
    <property type="entry name" value="HisKA"/>
    <property type="match status" value="1"/>
</dbReference>
<evidence type="ECO:0000256" key="5">
    <source>
        <dbReference type="ARBA" id="ARBA00022679"/>
    </source>
</evidence>
<keyword evidence="15" id="KW-1185">Reference proteome</keyword>
<evidence type="ECO:0000256" key="4">
    <source>
        <dbReference type="ARBA" id="ARBA00022553"/>
    </source>
</evidence>
<feature type="domain" description="Histidine kinase" evidence="12">
    <location>
        <begin position="263"/>
        <end position="487"/>
    </location>
</feature>
<dbReference type="PRINTS" id="PR00344">
    <property type="entry name" value="BCTRLSENSOR"/>
</dbReference>
<keyword evidence="14" id="KW-0547">Nucleotide-binding</keyword>
<dbReference type="InterPro" id="IPR036890">
    <property type="entry name" value="HATPase_C_sf"/>
</dbReference>
<dbReference type="InterPro" id="IPR005467">
    <property type="entry name" value="His_kinase_dom"/>
</dbReference>
<dbReference type="InterPro" id="IPR050428">
    <property type="entry name" value="TCS_sensor_his_kinase"/>
</dbReference>
<comment type="subcellular location">
    <subcellularLocation>
        <location evidence="2">Membrane</location>
        <topology evidence="2">Multi-pass membrane protein</topology>
    </subcellularLocation>
</comment>
<evidence type="ECO:0000256" key="1">
    <source>
        <dbReference type="ARBA" id="ARBA00000085"/>
    </source>
</evidence>
<evidence type="ECO:0000259" key="12">
    <source>
        <dbReference type="PROSITE" id="PS50109"/>
    </source>
</evidence>
<evidence type="ECO:0000256" key="7">
    <source>
        <dbReference type="ARBA" id="ARBA00022777"/>
    </source>
</evidence>
<dbReference type="InterPro" id="IPR003594">
    <property type="entry name" value="HATPase_dom"/>
</dbReference>
<dbReference type="InterPro" id="IPR004358">
    <property type="entry name" value="Sig_transdc_His_kin-like_C"/>
</dbReference>
<evidence type="ECO:0000256" key="2">
    <source>
        <dbReference type="ARBA" id="ARBA00004141"/>
    </source>
</evidence>
<dbReference type="InterPro" id="IPR003660">
    <property type="entry name" value="HAMP_dom"/>
</dbReference>
<evidence type="ECO:0000256" key="10">
    <source>
        <dbReference type="ARBA" id="ARBA00023136"/>
    </source>
</evidence>
<evidence type="ECO:0000313" key="15">
    <source>
        <dbReference type="Proteomes" id="UP001165481"/>
    </source>
</evidence>
<keyword evidence="9" id="KW-0902">Two-component regulatory system</keyword>
<comment type="catalytic activity">
    <reaction evidence="1">
        <text>ATP + protein L-histidine = ADP + protein N-phospho-L-histidine.</text>
        <dbReference type="EC" id="2.7.13.3"/>
    </reaction>
</comment>
<evidence type="ECO:0000256" key="9">
    <source>
        <dbReference type="ARBA" id="ARBA00023012"/>
    </source>
</evidence>
<proteinExistence type="predicted"/>
<organism evidence="14 15">
    <name type="scientific">Mesosutterella faecium</name>
    <dbReference type="NCBI Taxonomy" id="2925194"/>
    <lineage>
        <taxon>Bacteria</taxon>
        <taxon>Pseudomonadati</taxon>
        <taxon>Pseudomonadota</taxon>
        <taxon>Betaproteobacteria</taxon>
        <taxon>Burkholderiales</taxon>
        <taxon>Sutterellaceae</taxon>
        <taxon>Mesosutterella</taxon>
    </lineage>
</organism>
<dbReference type="SMART" id="SM00388">
    <property type="entry name" value="HisKA"/>
    <property type="match status" value="1"/>
</dbReference>
<dbReference type="EMBL" id="JAKZJU020000001">
    <property type="protein sequence ID" value="MDL2060162.1"/>
    <property type="molecule type" value="Genomic_DNA"/>
</dbReference>
<dbReference type="Gene3D" id="1.10.287.130">
    <property type="match status" value="1"/>
</dbReference>
<accession>A0ABT7IP48</accession>
<dbReference type="Proteomes" id="UP001165481">
    <property type="component" value="Unassembled WGS sequence"/>
</dbReference>
<keyword evidence="6 11" id="KW-0812">Transmembrane</keyword>
<sequence length="488" mass="52998">MAPQRSKSLLSRTLLAVAVSTVLVMAAALALLFQNVRTDALATRDAHLEDMAVALARADVANVIPGALTMAPEQFEKRLDSDEPLVVRRRRMMMMPGETVFVNPMKRTEIPAGEPVAIRMMTLQGQTVHVAFNSPLRSGLTTRHVDGEDLRICVVFLPTGRYTAVAEPLQQRDRSAMKAAAAAVLPLAALLPVLLGVIAWVLWRALKPLDAATREVASRRAANLEPLSVEGVPDEIRPFVNAVNALLARVREARTREIRFTADAAHEIRSPLTALTLEAEHLDRITDSPEAKPVVRRLREGLERSVKQVSQLLLFARAQSGEAPELLRRDARPWYLSELAGEALEPLLDQIEKKGLKFSAEGLDEKGEQPVSGVSRAPAFAILRNLLENAVHYTPEGGSVTLEAKRTDQGLSLTVRDTGPGIPESERERVFDPFYRIKGTGVAGTGLGLAIVKSYADMAGGTVALSDARPGERPPGLCAEVFLPASKD</sequence>
<dbReference type="PANTHER" id="PTHR45436">
    <property type="entry name" value="SENSOR HISTIDINE KINASE YKOH"/>
    <property type="match status" value="1"/>
</dbReference>
<evidence type="ECO:0000256" key="11">
    <source>
        <dbReference type="SAM" id="Phobius"/>
    </source>
</evidence>
<feature type="domain" description="HAMP" evidence="13">
    <location>
        <begin position="203"/>
        <end position="255"/>
    </location>
</feature>
<keyword evidence="4" id="KW-0597">Phosphoprotein</keyword>
<dbReference type="Pfam" id="PF02518">
    <property type="entry name" value="HATPase_c"/>
    <property type="match status" value="1"/>
</dbReference>
<keyword evidence="10 11" id="KW-0472">Membrane</keyword>